<dbReference type="InterPro" id="IPR006153">
    <property type="entry name" value="Cation/H_exchanger_TM"/>
</dbReference>
<dbReference type="GO" id="GO:1902600">
    <property type="term" value="P:proton transmembrane transport"/>
    <property type="evidence" value="ECO:0007669"/>
    <property type="project" value="InterPro"/>
</dbReference>
<dbReference type="Gene3D" id="1.20.1530.20">
    <property type="match status" value="1"/>
</dbReference>
<feature type="transmembrane region" description="Helical" evidence="7">
    <location>
        <begin position="97"/>
        <end position="118"/>
    </location>
</feature>
<feature type="transmembrane region" description="Helical" evidence="7">
    <location>
        <begin position="159"/>
        <end position="181"/>
    </location>
</feature>
<gene>
    <name evidence="9" type="ORF">FJZ00_00625</name>
</gene>
<dbReference type="GO" id="GO:0016020">
    <property type="term" value="C:membrane"/>
    <property type="evidence" value="ECO:0007669"/>
    <property type="project" value="UniProtKB-SubCell"/>
</dbReference>
<feature type="non-terminal residue" evidence="9">
    <location>
        <position position="199"/>
    </location>
</feature>
<sequence>MLVLLSGGGNGASLVADIGACLVMSGLLSVVFTRLKIPTIAAFLLAGIILGPEVSRTVTDKENIETISHLGLILLLFLIGLEIDFKKLLSSGRTMILSGLLQFPLCVAFGFAVAKLVALSGWSALAGPYTALYVGVTAAASSTLLVVKLFQEKYQLDTIVGRMALGILIFQDLWAMVVLAVQPNFAKPDLAPVALTFLG</sequence>
<dbReference type="Pfam" id="PF00999">
    <property type="entry name" value="Na_H_Exchanger"/>
    <property type="match status" value="1"/>
</dbReference>
<keyword evidence="3" id="KW-0813">Transport</keyword>
<comment type="subcellular location">
    <subcellularLocation>
        <location evidence="1">Membrane</location>
        <topology evidence="1">Multi-pass membrane protein</topology>
    </subcellularLocation>
</comment>
<evidence type="ECO:0000313" key="9">
    <source>
        <dbReference type="EMBL" id="MBM3273625.1"/>
    </source>
</evidence>
<evidence type="ECO:0000256" key="1">
    <source>
        <dbReference type="ARBA" id="ARBA00004141"/>
    </source>
</evidence>
<feature type="transmembrane region" description="Helical" evidence="7">
    <location>
        <begin position="130"/>
        <end position="147"/>
    </location>
</feature>
<dbReference type="AlphaFoldDB" id="A0A937X3F9"/>
<dbReference type="PANTHER" id="PTHR42751:SF3">
    <property type="entry name" value="SODIUM_GLUTAMATE SYMPORTER"/>
    <property type="match status" value="1"/>
</dbReference>
<feature type="transmembrane region" description="Helical" evidence="7">
    <location>
        <begin position="39"/>
        <end position="55"/>
    </location>
</feature>
<comment type="caution">
    <text evidence="9">The sequence shown here is derived from an EMBL/GenBank/DDBJ whole genome shotgun (WGS) entry which is preliminary data.</text>
</comment>
<dbReference type="PANTHER" id="PTHR42751">
    <property type="entry name" value="SODIUM/HYDROGEN EXCHANGER FAMILY/TRKA DOMAIN PROTEIN"/>
    <property type="match status" value="1"/>
</dbReference>
<evidence type="ECO:0000256" key="3">
    <source>
        <dbReference type="ARBA" id="ARBA00022448"/>
    </source>
</evidence>
<name>A0A937X3F9_9BACT</name>
<evidence type="ECO:0000256" key="5">
    <source>
        <dbReference type="ARBA" id="ARBA00022989"/>
    </source>
</evidence>
<reference evidence="9 10" key="1">
    <citation type="submission" date="2019-03" db="EMBL/GenBank/DDBJ databases">
        <title>Lake Tanganyika Metagenome-Assembled Genomes (MAGs).</title>
        <authorList>
            <person name="Tran P."/>
        </authorList>
    </citation>
    <scope>NUCLEOTIDE SEQUENCE [LARGE SCALE GENOMIC DNA]</scope>
    <source>
        <strain evidence="9">K_DeepCast_65m_m2_236</strain>
    </source>
</reference>
<evidence type="ECO:0000313" key="10">
    <source>
        <dbReference type="Proteomes" id="UP000703893"/>
    </source>
</evidence>
<dbReference type="InterPro" id="IPR038770">
    <property type="entry name" value="Na+/solute_symporter_sf"/>
</dbReference>
<keyword evidence="6 7" id="KW-0472">Membrane</keyword>
<dbReference type="Proteomes" id="UP000703893">
    <property type="component" value="Unassembled WGS sequence"/>
</dbReference>
<evidence type="ECO:0000259" key="8">
    <source>
        <dbReference type="Pfam" id="PF00999"/>
    </source>
</evidence>
<evidence type="ECO:0000256" key="7">
    <source>
        <dbReference type="SAM" id="Phobius"/>
    </source>
</evidence>
<proteinExistence type="inferred from homology"/>
<feature type="transmembrane region" description="Helical" evidence="7">
    <location>
        <begin position="12"/>
        <end position="32"/>
    </location>
</feature>
<dbReference type="EMBL" id="VGJX01000015">
    <property type="protein sequence ID" value="MBM3273625.1"/>
    <property type="molecule type" value="Genomic_DNA"/>
</dbReference>
<accession>A0A937X3F9</accession>
<evidence type="ECO:0000256" key="2">
    <source>
        <dbReference type="ARBA" id="ARBA00005551"/>
    </source>
</evidence>
<dbReference type="GO" id="GO:0015297">
    <property type="term" value="F:antiporter activity"/>
    <property type="evidence" value="ECO:0007669"/>
    <property type="project" value="InterPro"/>
</dbReference>
<feature type="domain" description="Cation/H+ exchanger transmembrane" evidence="8">
    <location>
        <begin position="26"/>
        <end position="186"/>
    </location>
</feature>
<keyword evidence="5 7" id="KW-1133">Transmembrane helix</keyword>
<keyword evidence="4 7" id="KW-0812">Transmembrane</keyword>
<protein>
    <submittedName>
        <fullName evidence="9">Cation:proton antiporter</fullName>
    </submittedName>
</protein>
<comment type="similarity">
    <text evidence="2">Belongs to the monovalent cation:proton antiporter 2 (CPA2) transporter (TC 2.A.37) family.</text>
</comment>
<evidence type="ECO:0000256" key="6">
    <source>
        <dbReference type="ARBA" id="ARBA00023136"/>
    </source>
</evidence>
<feature type="transmembrane region" description="Helical" evidence="7">
    <location>
        <begin position="67"/>
        <end position="85"/>
    </location>
</feature>
<organism evidence="9 10">
    <name type="scientific">Candidatus Tanganyikabacteria bacterium</name>
    <dbReference type="NCBI Taxonomy" id="2961651"/>
    <lineage>
        <taxon>Bacteria</taxon>
        <taxon>Bacillati</taxon>
        <taxon>Candidatus Sericytochromatia</taxon>
        <taxon>Candidatus Tanganyikabacteria</taxon>
    </lineage>
</organism>
<evidence type="ECO:0000256" key="4">
    <source>
        <dbReference type="ARBA" id="ARBA00022692"/>
    </source>
</evidence>